<evidence type="ECO:0000256" key="6">
    <source>
        <dbReference type="ARBA" id="ARBA00023136"/>
    </source>
</evidence>
<dbReference type="InterPro" id="IPR000537">
    <property type="entry name" value="UbiA_prenyltransferase"/>
</dbReference>
<keyword evidence="5 7" id="KW-1133">Transmembrane helix</keyword>
<evidence type="ECO:0000256" key="2">
    <source>
        <dbReference type="ARBA" id="ARBA00005985"/>
    </source>
</evidence>
<dbReference type="PANTHER" id="PTHR43009">
    <property type="entry name" value="HOMOGENTISATE SOLANESYLTRANSFERASE, CHLOROPLASTIC"/>
    <property type="match status" value="1"/>
</dbReference>
<keyword evidence="9" id="KW-1185">Reference proteome</keyword>
<feature type="transmembrane region" description="Helical" evidence="7">
    <location>
        <begin position="118"/>
        <end position="142"/>
    </location>
</feature>
<evidence type="ECO:0000256" key="4">
    <source>
        <dbReference type="ARBA" id="ARBA00022692"/>
    </source>
</evidence>
<dbReference type="OrthoDB" id="1502398at2759"/>
<comment type="subcellular location">
    <subcellularLocation>
        <location evidence="1">Membrane</location>
        <topology evidence="1">Multi-pass membrane protein</topology>
    </subcellularLocation>
</comment>
<dbReference type="GO" id="GO:0016020">
    <property type="term" value="C:membrane"/>
    <property type="evidence" value="ECO:0007669"/>
    <property type="project" value="UniProtKB-SubCell"/>
</dbReference>
<feature type="transmembrane region" description="Helical" evidence="7">
    <location>
        <begin position="87"/>
        <end position="106"/>
    </location>
</feature>
<dbReference type="PANTHER" id="PTHR43009:SF7">
    <property type="entry name" value="HOMOGENTISATE GERANYLGERANYLTRANSFERASE, CHLOROPLASTIC"/>
    <property type="match status" value="1"/>
</dbReference>
<evidence type="ECO:0000256" key="3">
    <source>
        <dbReference type="ARBA" id="ARBA00022679"/>
    </source>
</evidence>
<evidence type="ECO:0008006" key="10">
    <source>
        <dbReference type="Google" id="ProtNLM"/>
    </source>
</evidence>
<dbReference type="GeneID" id="8244900"/>
<evidence type="ECO:0000313" key="8">
    <source>
        <dbReference type="EMBL" id="ACO65211.1"/>
    </source>
</evidence>
<dbReference type="InterPro" id="IPR044878">
    <property type="entry name" value="UbiA_sf"/>
</dbReference>
<dbReference type="eggNOG" id="ENOG502R0I3">
    <property type="taxonomic scope" value="Eukaryota"/>
</dbReference>
<dbReference type="KEGG" id="mis:MICPUN_83621"/>
<feature type="transmembrane region" description="Helical" evidence="7">
    <location>
        <begin position="154"/>
        <end position="171"/>
    </location>
</feature>
<evidence type="ECO:0000256" key="5">
    <source>
        <dbReference type="ARBA" id="ARBA00022989"/>
    </source>
</evidence>
<accession>C1EAI7</accession>
<evidence type="ECO:0000256" key="1">
    <source>
        <dbReference type="ARBA" id="ARBA00004141"/>
    </source>
</evidence>
<dbReference type="STRING" id="296587.C1EAI7"/>
<dbReference type="RefSeq" id="XP_002503953.1">
    <property type="nucleotide sequence ID" value="XM_002503907.1"/>
</dbReference>
<gene>
    <name evidence="8" type="ORF">MICPUN_83621</name>
</gene>
<dbReference type="OMA" id="IVQLGFF"/>
<keyword evidence="3" id="KW-0808">Transferase</keyword>
<feature type="transmembrane region" description="Helical" evidence="7">
    <location>
        <begin position="55"/>
        <end position="81"/>
    </location>
</feature>
<organism evidence="8 9">
    <name type="scientific">Micromonas commoda (strain RCC299 / NOUM17 / CCMP2709)</name>
    <name type="common">Picoplanktonic green alga</name>
    <dbReference type="NCBI Taxonomy" id="296587"/>
    <lineage>
        <taxon>Eukaryota</taxon>
        <taxon>Viridiplantae</taxon>
        <taxon>Chlorophyta</taxon>
        <taxon>Mamiellophyceae</taxon>
        <taxon>Mamiellales</taxon>
        <taxon>Mamiellaceae</taxon>
        <taxon>Micromonas</taxon>
    </lineage>
</organism>
<dbReference type="AlphaFoldDB" id="C1EAI7"/>
<reference evidence="8 9" key="1">
    <citation type="journal article" date="2009" name="Science">
        <title>Green evolution and dynamic adaptations revealed by genomes of the marine picoeukaryotes Micromonas.</title>
        <authorList>
            <person name="Worden A.Z."/>
            <person name="Lee J.H."/>
            <person name="Mock T."/>
            <person name="Rouze P."/>
            <person name="Simmons M.P."/>
            <person name="Aerts A.L."/>
            <person name="Allen A.E."/>
            <person name="Cuvelier M.L."/>
            <person name="Derelle E."/>
            <person name="Everett M.V."/>
            <person name="Foulon E."/>
            <person name="Grimwood J."/>
            <person name="Gundlach H."/>
            <person name="Henrissat B."/>
            <person name="Napoli C."/>
            <person name="McDonald S.M."/>
            <person name="Parker M.S."/>
            <person name="Rombauts S."/>
            <person name="Salamov A."/>
            <person name="Von Dassow P."/>
            <person name="Badger J.H."/>
            <person name="Coutinho P.M."/>
            <person name="Demir E."/>
            <person name="Dubchak I."/>
            <person name="Gentemann C."/>
            <person name="Eikrem W."/>
            <person name="Gready J.E."/>
            <person name="John U."/>
            <person name="Lanier W."/>
            <person name="Lindquist E.A."/>
            <person name="Lucas S."/>
            <person name="Mayer K.F."/>
            <person name="Moreau H."/>
            <person name="Not F."/>
            <person name="Otillar R."/>
            <person name="Panaud O."/>
            <person name="Pangilinan J."/>
            <person name="Paulsen I."/>
            <person name="Piegu B."/>
            <person name="Poliakov A."/>
            <person name="Robbens S."/>
            <person name="Schmutz J."/>
            <person name="Toulza E."/>
            <person name="Wyss T."/>
            <person name="Zelensky A."/>
            <person name="Zhou K."/>
            <person name="Armbrust E.V."/>
            <person name="Bhattacharya D."/>
            <person name="Goodenough U.W."/>
            <person name="Van de Peer Y."/>
            <person name="Grigoriev I.V."/>
        </authorList>
    </citation>
    <scope>NUCLEOTIDE SEQUENCE [LARGE SCALE GENOMIC DNA]</scope>
    <source>
        <strain evidence="9">RCC299 / NOUM17</strain>
    </source>
</reference>
<dbReference type="Pfam" id="PF01040">
    <property type="entry name" value="UbiA"/>
    <property type="match status" value="1"/>
</dbReference>
<dbReference type="Proteomes" id="UP000002009">
    <property type="component" value="Chromosome 7"/>
</dbReference>
<proteinExistence type="inferred from homology"/>
<feature type="transmembrane region" description="Helical" evidence="7">
    <location>
        <begin position="192"/>
        <end position="215"/>
    </location>
</feature>
<protein>
    <recommendedName>
        <fullName evidence="10">Homogentisate phytyltransferase</fullName>
    </recommendedName>
</protein>
<dbReference type="EMBL" id="CP001328">
    <property type="protein sequence ID" value="ACO65211.1"/>
    <property type="molecule type" value="Genomic_DNA"/>
</dbReference>
<feature type="transmembrane region" description="Helical" evidence="7">
    <location>
        <begin position="221"/>
        <end position="241"/>
    </location>
</feature>
<comment type="similarity">
    <text evidence="2">Belongs to the UbiA prenyltransferase family.</text>
</comment>
<dbReference type="Gene3D" id="1.10.357.140">
    <property type="entry name" value="UbiA prenyltransferase"/>
    <property type="match status" value="1"/>
</dbReference>
<dbReference type="GO" id="GO:0016765">
    <property type="term" value="F:transferase activity, transferring alkyl or aryl (other than methyl) groups"/>
    <property type="evidence" value="ECO:0007669"/>
    <property type="project" value="InterPro"/>
</dbReference>
<evidence type="ECO:0000256" key="7">
    <source>
        <dbReference type="SAM" id="Phobius"/>
    </source>
</evidence>
<evidence type="ECO:0000313" key="9">
    <source>
        <dbReference type="Proteomes" id="UP000002009"/>
    </source>
</evidence>
<name>C1EAI7_MICCC</name>
<feature type="transmembrane region" description="Helical" evidence="7">
    <location>
        <begin position="25"/>
        <end position="43"/>
    </location>
</feature>
<dbReference type="InParanoid" id="C1EAI7"/>
<keyword evidence="6 7" id="KW-0472">Membrane</keyword>
<dbReference type="FunCoup" id="C1EAI7">
    <property type="interactions" value="153"/>
</dbReference>
<keyword evidence="4 7" id="KW-0812">Transmembrane</keyword>
<sequence>MMALQFGGLLELSPALLVSKQTVQALVSAVLMNVAIVGINQVYDKKLDRVNKPYLPLASGAFSSDTALSIIAACTTVSLVLGVLSGSSALIFSLVVSLLLGIVYSVDYPGLRWKRSPVLAASCVLFVRAVIVQLGFFAHALGRGLLDFHFPKNLWFAIGFMVVYGAVIALFKDLPDVVGDQKQNIRTLSVRLGPSVVFNICVSLLSMAYGSAVLLSVMYNSATSTVLGILHTAVIFSLLVASKRVDISSSASLYEYYMLIWRAFYAEYFLLPWCTF</sequence>